<reference evidence="1 2" key="1">
    <citation type="journal article" date="2018" name="Mol. Plant">
        <title>The genome of Artemisia annua provides insight into the evolution of Asteraceae family and artemisinin biosynthesis.</title>
        <authorList>
            <person name="Shen Q."/>
            <person name="Zhang L."/>
            <person name="Liao Z."/>
            <person name="Wang S."/>
            <person name="Yan T."/>
            <person name="Shi P."/>
            <person name="Liu M."/>
            <person name="Fu X."/>
            <person name="Pan Q."/>
            <person name="Wang Y."/>
            <person name="Lv Z."/>
            <person name="Lu X."/>
            <person name="Zhang F."/>
            <person name="Jiang W."/>
            <person name="Ma Y."/>
            <person name="Chen M."/>
            <person name="Hao X."/>
            <person name="Li L."/>
            <person name="Tang Y."/>
            <person name="Lv G."/>
            <person name="Zhou Y."/>
            <person name="Sun X."/>
            <person name="Brodelius P.E."/>
            <person name="Rose J.K.C."/>
            <person name="Tang K."/>
        </authorList>
    </citation>
    <scope>NUCLEOTIDE SEQUENCE [LARGE SCALE GENOMIC DNA]</scope>
    <source>
        <strain evidence="2">cv. Huhao1</strain>
        <tissue evidence="1">Leaf</tissue>
    </source>
</reference>
<keyword evidence="2" id="KW-1185">Reference proteome</keyword>
<comment type="caution">
    <text evidence="1">The sequence shown here is derived from an EMBL/GenBank/DDBJ whole genome shotgun (WGS) entry which is preliminary data.</text>
</comment>
<organism evidence="1 2">
    <name type="scientific">Artemisia annua</name>
    <name type="common">Sweet wormwood</name>
    <dbReference type="NCBI Taxonomy" id="35608"/>
    <lineage>
        <taxon>Eukaryota</taxon>
        <taxon>Viridiplantae</taxon>
        <taxon>Streptophyta</taxon>
        <taxon>Embryophyta</taxon>
        <taxon>Tracheophyta</taxon>
        <taxon>Spermatophyta</taxon>
        <taxon>Magnoliopsida</taxon>
        <taxon>eudicotyledons</taxon>
        <taxon>Gunneridae</taxon>
        <taxon>Pentapetalae</taxon>
        <taxon>asterids</taxon>
        <taxon>campanulids</taxon>
        <taxon>Asterales</taxon>
        <taxon>Asteraceae</taxon>
        <taxon>Asteroideae</taxon>
        <taxon>Anthemideae</taxon>
        <taxon>Artemisiinae</taxon>
        <taxon>Artemisia</taxon>
    </lineage>
</organism>
<dbReference type="AlphaFoldDB" id="A0A2U1PE33"/>
<evidence type="ECO:0000313" key="1">
    <source>
        <dbReference type="EMBL" id="PWA83990.1"/>
    </source>
</evidence>
<name>A0A2U1PE33_ARTAN</name>
<evidence type="ECO:0000313" key="2">
    <source>
        <dbReference type="Proteomes" id="UP000245207"/>
    </source>
</evidence>
<dbReference type="PANTHER" id="PTHR34807:SF3">
    <property type="entry name" value="OS08G0270800 PROTEIN"/>
    <property type="match status" value="1"/>
</dbReference>
<sequence length="251" mass="29307">MSKQIKAVGFDSYEVVEHKDNLIRFKHQTHVQDYIELQKEVEATRGILEAMWLKKLTLQAEVRFLRRRHKFLLKNKSRTRQEPAIIKPQYVEATRYRKNSTNEKVNFKRKVAMQNIKHNGNAYAEKKNVLPGISSHIVHGAMEQFHARATQASDSNQMVRIDSFDLVDLRKDTTFNARAPTFDLNKISREEEELQEEYEPKNSVKSVTDEKFNELNLSICRNILGDASTSQAMKQKISWQDPVALRVFMKV</sequence>
<gene>
    <name evidence="1" type="ORF">CTI12_AA163580</name>
</gene>
<dbReference type="EMBL" id="PKPP01001283">
    <property type="protein sequence ID" value="PWA83990.1"/>
    <property type="molecule type" value="Genomic_DNA"/>
</dbReference>
<dbReference type="OrthoDB" id="993453at2759"/>
<protein>
    <submittedName>
        <fullName evidence="1">Uncharacterized protein</fullName>
    </submittedName>
</protein>
<dbReference type="Proteomes" id="UP000245207">
    <property type="component" value="Unassembled WGS sequence"/>
</dbReference>
<proteinExistence type="predicted"/>
<accession>A0A2U1PE33</accession>
<dbReference type="PANTHER" id="PTHR34807">
    <property type="entry name" value="OS08G0270800 PROTEIN"/>
    <property type="match status" value="1"/>
</dbReference>